<dbReference type="GO" id="GO:0006032">
    <property type="term" value="P:chitin catabolic process"/>
    <property type="evidence" value="ECO:0007669"/>
    <property type="project" value="TreeGrafter"/>
</dbReference>
<dbReference type="SMART" id="SM00636">
    <property type="entry name" value="Glyco_18"/>
    <property type="match status" value="1"/>
</dbReference>
<dbReference type="PANTHER" id="PTHR11177">
    <property type="entry name" value="CHITINASE"/>
    <property type="match status" value="1"/>
</dbReference>
<dbReference type="Gene3D" id="3.10.50.10">
    <property type="match status" value="1"/>
</dbReference>
<feature type="chain" id="PRO_5009327217" description="GH18 domain-containing protein" evidence="2">
    <location>
        <begin position="23"/>
        <end position="436"/>
    </location>
</feature>
<dbReference type="OrthoDB" id="76388at2759"/>
<dbReference type="GO" id="GO:0004568">
    <property type="term" value="F:chitinase activity"/>
    <property type="evidence" value="ECO:0007669"/>
    <property type="project" value="TreeGrafter"/>
</dbReference>
<dbReference type="STRING" id="35570.A0A1I8PU28"/>
<dbReference type="GO" id="GO:0005576">
    <property type="term" value="C:extracellular region"/>
    <property type="evidence" value="ECO:0007669"/>
    <property type="project" value="TreeGrafter"/>
</dbReference>
<feature type="signal peptide" evidence="2">
    <location>
        <begin position="1"/>
        <end position="22"/>
    </location>
</feature>
<organism evidence="4 5">
    <name type="scientific">Stomoxys calcitrans</name>
    <name type="common">Stable fly</name>
    <name type="synonym">Conops calcitrans</name>
    <dbReference type="NCBI Taxonomy" id="35570"/>
    <lineage>
        <taxon>Eukaryota</taxon>
        <taxon>Metazoa</taxon>
        <taxon>Ecdysozoa</taxon>
        <taxon>Arthropoda</taxon>
        <taxon>Hexapoda</taxon>
        <taxon>Insecta</taxon>
        <taxon>Pterygota</taxon>
        <taxon>Neoptera</taxon>
        <taxon>Endopterygota</taxon>
        <taxon>Diptera</taxon>
        <taxon>Brachycera</taxon>
        <taxon>Muscomorpha</taxon>
        <taxon>Muscoidea</taxon>
        <taxon>Muscidae</taxon>
        <taxon>Stomoxys</taxon>
    </lineage>
</organism>
<dbReference type="SUPFAM" id="SSF51445">
    <property type="entry name" value="(Trans)glycosidases"/>
    <property type="match status" value="1"/>
</dbReference>
<gene>
    <name evidence="4" type="primary">106081660</name>
</gene>
<dbReference type="InterPro" id="IPR029070">
    <property type="entry name" value="Chitinase_insertion_sf"/>
</dbReference>
<dbReference type="EnsemblMetazoa" id="SCAU011106-RA">
    <property type="protein sequence ID" value="SCAU011106-PA"/>
    <property type="gene ID" value="SCAU011106"/>
</dbReference>
<dbReference type="Gene3D" id="3.20.20.80">
    <property type="entry name" value="Glycosidases"/>
    <property type="match status" value="1"/>
</dbReference>
<reference evidence="4" key="1">
    <citation type="submission" date="2020-05" db="UniProtKB">
        <authorList>
            <consortium name="EnsemblMetazoa"/>
        </authorList>
    </citation>
    <scope>IDENTIFICATION</scope>
    <source>
        <strain evidence="4">USDA</strain>
    </source>
</reference>
<dbReference type="Proteomes" id="UP000095300">
    <property type="component" value="Unassembled WGS sequence"/>
</dbReference>
<proteinExistence type="predicted"/>
<keyword evidence="1 2" id="KW-0732">Signal</keyword>
<feature type="domain" description="GH18" evidence="3">
    <location>
        <begin position="23"/>
        <end position="424"/>
    </location>
</feature>
<dbReference type="Pfam" id="PF00704">
    <property type="entry name" value="Glyco_hydro_18"/>
    <property type="match status" value="1"/>
</dbReference>
<evidence type="ECO:0000313" key="5">
    <source>
        <dbReference type="Proteomes" id="UP000095300"/>
    </source>
</evidence>
<dbReference type="KEGG" id="scac:106081660"/>
<dbReference type="GO" id="GO:0008061">
    <property type="term" value="F:chitin binding"/>
    <property type="evidence" value="ECO:0007669"/>
    <property type="project" value="InterPro"/>
</dbReference>
<name>A0A1I8PU28_STOCA</name>
<dbReference type="InterPro" id="IPR050314">
    <property type="entry name" value="Glycosyl_Hydrlase_18"/>
</dbReference>
<dbReference type="InterPro" id="IPR001223">
    <property type="entry name" value="Glyco_hydro18_cat"/>
</dbReference>
<protein>
    <recommendedName>
        <fullName evidence="3">GH18 domain-containing protein</fullName>
    </recommendedName>
</protein>
<evidence type="ECO:0000256" key="2">
    <source>
        <dbReference type="SAM" id="SignalP"/>
    </source>
</evidence>
<dbReference type="AlphaFoldDB" id="A0A1I8PU28"/>
<evidence type="ECO:0000256" key="1">
    <source>
        <dbReference type="ARBA" id="ARBA00022729"/>
    </source>
</evidence>
<dbReference type="GO" id="GO:0005975">
    <property type="term" value="P:carbohydrate metabolic process"/>
    <property type="evidence" value="ECO:0007669"/>
    <property type="project" value="InterPro"/>
</dbReference>
<dbReference type="InterPro" id="IPR017853">
    <property type="entry name" value="GH"/>
</dbReference>
<dbReference type="InterPro" id="IPR011583">
    <property type="entry name" value="Chitinase_II/V-like_cat"/>
</dbReference>
<sequence length="436" mass="48887">MNIIKSIIVTLVLLVKCLRIDGSNIVCFLDSSNPSLIAVEALTVALHDCTHFIYGYATLTPRYFSLSFDGSVGRTLALADIAGLKEQFPKVKFLLSLGGNRDLVDNQKYMQLLDAKEAEQQNFIQSVLKVLNFYKFDGLDLAYQFPNEIASKAPEDDAVGFWRGVRNLFGGKSEEKPKARQYKMEFSKLVESLSSHLKSEKRLLTLSVLPHVNPDSYFDIPTLNKHLDFVHLWSFDYVTPLRSPHRADYPAPLFAPTSKGNSLPHSNVDSQVRYWLAHNVSSEKLILGIPSFGRTWKLTKLPNHGRAPLVENVNGPSEVGDESQTPGVLNWLEICGMLTNYSIQTKGSYDQGHYLMYPSSDIYSQDTWIGFDGPNIAHYKSLYASAEKLGGVAEIDLSFDDYGGNCTGLKFPILKYMKGMLKKVENIVEDFEMPSN</sequence>
<evidence type="ECO:0000313" key="4">
    <source>
        <dbReference type="EnsemblMetazoa" id="SCAU011106-PA"/>
    </source>
</evidence>
<keyword evidence="5" id="KW-1185">Reference proteome</keyword>
<dbReference type="PANTHER" id="PTHR11177:SF235">
    <property type="entry name" value="CHITINASE-LIKE PROTEIN IDGF1-RELATED"/>
    <property type="match status" value="1"/>
</dbReference>
<dbReference type="SUPFAM" id="SSF54556">
    <property type="entry name" value="Chitinase insertion domain"/>
    <property type="match status" value="1"/>
</dbReference>
<dbReference type="VEuPathDB" id="VectorBase:SCAU011106"/>
<accession>A0A1I8PU28</accession>
<evidence type="ECO:0000259" key="3">
    <source>
        <dbReference type="PROSITE" id="PS51910"/>
    </source>
</evidence>
<dbReference type="PROSITE" id="PS51910">
    <property type="entry name" value="GH18_2"/>
    <property type="match status" value="1"/>
</dbReference>